<dbReference type="EMBL" id="MU859079">
    <property type="protein sequence ID" value="KAK3955201.1"/>
    <property type="molecule type" value="Genomic_DNA"/>
</dbReference>
<keyword evidence="1" id="KW-0175">Coiled coil</keyword>
<feature type="compositionally biased region" description="Polar residues" evidence="2">
    <location>
        <begin position="179"/>
        <end position="193"/>
    </location>
</feature>
<name>A0AAN6P0B2_9PEZI</name>
<evidence type="ECO:0000256" key="2">
    <source>
        <dbReference type="SAM" id="MobiDB-lite"/>
    </source>
</evidence>
<reference evidence="3" key="1">
    <citation type="journal article" date="2023" name="Mol. Phylogenet. Evol.">
        <title>Genome-scale phylogeny and comparative genomics of the fungal order Sordariales.</title>
        <authorList>
            <person name="Hensen N."/>
            <person name="Bonometti L."/>
            <person name="Westerberg I."/>
            <person name="Brannstrom I.O."/>
            <person name="Guillou S."/>
            <person name="Cros-Aarteil S."/>
            <person name="Calhoun S."/>
            <person name="Haridas S."/>
            <person name="Kuo A."/>
            <person name="Mondo S."/>
            <person name="Pangilinan J."/>
            <person name="Riley R."/>
            <person name="LaButti K."/>
            <person name="Andreopoulos B."/>
            <person name="Lipzen A."/>
            <person name="Chen C."/>
            <person name="Yan M."/>
            <person name="Daum C."/>
            <person name="Ng V."/>
            <person name="Clum A."/>
            <person name="Steindorff A."/>
            <person name="Ohm R.A."/>
            <person name="Martin F."/>
            <person name="Silar P."/>
            <person name="Natvig D.O."/>
            <person name="Lalanne C."/>
            <person name="Gautier V."/>
            <person name="Ament-Velasquez S.L."/>
            <person name="Kruys A."/>
            <person name="Hutchinson M.I."/>
            <person name="Powell A.J."/>
            <person name="Barry K."/>
            <person name="Miller A.N."/>
            <person name="Grigoriev I.V."/>
            <person name="Debuchy R."/>
            <person name="Gladieux P."/>
            <person name="Hiltunen Thoren M."/>
            <person name="Johannesson H."/>
        </authorList>
    </citation>
    <scope>NUCLEOTIDE SEQUENCE</scope>
    <source>
        <strain evidence="3">CBS 626.80</strain>
    </source>
</reference>
<feature type="compositionally biased region" description="Polar residues" evidence="2">
    <location>
        <begin position="1384"/>
        <end position="1402"/>
    </location>
</feature>
<feature type="region of interest" description="Disordered" evidence="2">
    <location>
        <begin position="1160"/>
        <end position="1186"/>
    </location>
</feature>
<feature type="coiled-coil region" evidence="1">
    <location>
        <begin position="455"/>
        <end position="542"/>
    </location>
</feature>
<evidence type="ECO:0000313" key="3">
    <source>
        <dbReference type="EMBL" id="KAK3955201.1"/>
    </source>
</evidence>
<keyword evidence="4" id="KW-1185">Reference proteome</keyword>
<feature type="region of interest" description="Disordered" evidence="2">
    <location>
        <begin position="1200"/>
        <end position="1492"/>
    </location>
</feature>
<feature type="compositionally biased region" description="Polar residues" evidence="2">
    <location>
        <begin position="1288"/>
        <end position="1299"/>
    </location>
</feature>
<feature type="compositionally biased region" description="Basic and acidic residues" evidence="2">
    <location>
        <begin position="285"/>
        <end position="294"/>
    </location>
</feature>
<feature type="coiled-coil region" evidence="1">
    <location>
        <begin position="852"/>
        <end position="1045"/>
    </location>
</feature>
<dbReference type="Proteomes" id="UP001303222">
    <property type="component" value="Unassembled WGS sequence"/>
</dbReference>
<reference evidence="3" key="2">
    <citation type="submission" date="2023-06" db="EMBL/GenBank/DDBJ databases">
        <authorList>
            <consortium name="Lawrence Berkeley National Laboratory"/>
            <person name="Mondo S.J."/>
            <person name="Hensen N."/>
            <person name="Bonometti L."/>
            <person name="Westerberg I."/>
            <person name="Brannstrom I.O."/>
            <person name="Guillou S."/>
            <person name="Cros-Aarteil S."/>
            <person name="Calhoun S."/>
            <person name="Haridas S."/>
            <person name="Kuo A."/>
            <person name="Pangilinan J."/>
            <person name="Riley R."/>
            <person name="Labutti K."/>
            <person name="Andreopoulos B."/>
            <person name="Lipzen A."/>
            <person name="Chen C."/>
            <person name="Yanf M."/>
            <person name="Daum C."/>
            <person name="Ng V."/>
            <person name="Clum A."/>
            <person name="Steindorff A."/>
            <person name="Ohm R."/>
            <person name="Martin F."/>
            <person name="Silar P."/>
            <person name="Natvig D."/>
            <person name="Lalanne C."/>
            <person name="Gautier V."/>
            <person name="Ament-Velasquez S.L."/>
            <person name="Kruys A."/>
            <person name="Hutchinson M.I."/>
            <person name="Powell A.J."/>
            <person name="Barry K."/>
            <person name="Miller A.N."/>
            <person name="Grigoriev I.V."/>
            <person name="Debuchy R."/>
            <person name="Gladieux P."/>
            <person name="Thoren M.H."/>
            <person name="Johannesson H."/>
        </authorList>
    </citation>
    <scope>NUCLEOTIDE SEQUENCE</scope>
    <source>
        <strain evidence="3">CBS 626.80</strain>
    </source>
</reference>
<feature type="coiled-coil region" evidence="1">
    <location>
        <begin position="735"/>
        <end position="814"/>
    </location>
</feature>
<dbReference type="PANTHER" id="PTHR19327">
    <property type="entry name" value="GOLGIN"/>
    <property type="match status" value="1"/>
</dbReference>
<proteinExistence type="predicted"/>
<sequence>MAHPPHTRPFNFENSEDNTSVGPTSYQHAQPSSGDLSTQPQVLPSQSSSHNNTTRQFSFPRQEPLPGQQIEDRISNDAVSAHNRPPPKVTDQPSSVIFHEHEAQDTEQAPKQMVDTHPPPKGRPFADMSLPSVHRASKVTVPEPRPPISIPRVKTSRNFTSGPEPDGSHLQTDPRASAVNASRHPQQQNNPAATVNGEHISGDGDHFLVSHEKGVAIDREYQSEGRDGQSKDQSSPTSTTRSHNSGQSHTDRPQCQDIHMDDYTLPGNTEAEDVVNVESRAAHIRSFDHPDPRQPKSTSPYFESLRQGEPSHSSRQKPSKSHELPNTNTAGSAKPPNKGVEKGHSSSRTQHISPIRRRAAAPAARLHKHHTMREPKAVYKQSPRPPLEGSNVSRRRAAVSTTARSEIIDITSTPDSEIVGSSPTANNKSVKISQEFTKDLAGVLNRFTTQHNSTRQELKEKYHNYIKQLKKKIKDREQEAKEYYARIEEQASDIRELEHSNGKMTKKIGELEHSKGEMAKKIAEMEAVLETTTERGSKAEEKYRKVKDHLNAAIEEQQKLYLMSKSQWEKTIKEVRETERSHGAALEEMLQKTEVIRHQMLERVRQTVGQCRQDTSELYAQIDTLTRQIQQRDAELSHEKEAVKMLSQQLETLNIANEGFEALGSQQKDILGKMDEQNAQAIQRQAKTEDAFGTRLDQITEQVGSVCKAVSEQPQALSTLQSQQQEILELLAGCIAEKEEALKTCQKDLKDLQKRFEDQKVQFSQLQAHAVELEVAHQDNQPLKQQLQFAQAEIERLEAEVSSRTAAISHLEKTIRSKEETYVSEVKQFASQVRRLNQLILDKEATIEPTSAKAAELVRRELLAEKEKETAELNKKISQLRSDRNALDEIATQLRQERTIKEEAERQQARTIESLKASLAIAENKCSSLDKELKTRSDDLAESRHRRSTRISALEADLVVWQKKAVELEANYTGLQETERQHTSVIESLKVSLAAAESKCSSLSEELKAKSLELENSSQRWSSRITDLEKELASWQEKAAGLQATYSEVQNIEEGRKERLKECLTTIEQMAVKEGIVDPDAGTSKLFDGRVTLDEVWPKISNVVERLMKMASTKYQAILDKQRQELEAYKEITSQAGLSTNEDSQTSLVNTCNNLGINPLQETQGGDPDGIGDMVATPPNTEETSAPFLQHRVVMGLQDQERRVAVRRPTSTEGIRKVPLPPPPSVAQEKSRRREAAPPKSIMKRVTRSASREQLIEDSSGSGAFGRIGPLETFTATPPDSTGAFLEQNPTSHEVTSGHFSDVSASGRPNKRKRSDDIVDSPVVVRRGRYSREAGGKSTTKAVASTLASASVPNASDKSGPRGIGQPQRIYRSRHAADKLSEGFSPSRNRSTSINSKPSSSLPPEVVNGANRFLPLRSAPTRTYGSRKSVGPAEDAGSTTQTNRESQSRSQSQPLSRYWGANDETQDSITLSQNVRQEDADDLLLPPPGNKS</sequence>
<evidence type="ECO:0000313" key="4">
    <source>
        <dbReference type="Proteomes" id="UP001303222"/>
    </source>
</evidence>
<feature type="compositionally biased region" description="Polar residues" evidence="2">
    <location>
        <begin position="17"/>
        <end position="59"/>
    </location>
</feature>
<feature type="region of interest" description="Disordered" evidence="2">
    <location>
        <begin position="1"/>
        <end position="400"/>
    </location>
</feature>
<gene>
    <name evidence="3" type="ORF">QBC32DRAFT_380461</name>
</gene>
<feature type="compositionally biased region" description="Basic and acidic residues" evidence="2">
    <location>
        <begin position="249"/>
        <end position="262"/>
    </location>
</feature>
<feature type="compositionally biased region" description="Polar residues" evidence="2">
    <location>
        <begin position="231"/>
        <end position="248"/>
    </location>
</feature>
<protein>
    <submittedName>
        <fullName evidence="3">Uncharacterized protein</fullName>
    </submittedName>
</protein>
<feature type="compositionally biased region" description="Basic and acidic residues" evidence="2">
    <location>
        <begin position="200"/>
        <end position="230"/>
    </location>
</feature>
<feature type="compositionally biased region" description="Polar residues" evidence="2">
    <location>
        <begin position="1337"/>
        <end position="1357"/>
    </location>
</feature>
<dbReference type="Gene3D" id="1.10.287.1490">
    <property type="match status" value="1"/>
</dbReference>
<organism evidence="3 4">
    <name type="scientific">Pseudoneurospora amorphoporcata</name>
    <dbReference type="NCBI Taxonomy" id="241081"/>
    <lineage>
        <taxon>Eukaryota</taxon>
        <taxon>Fungi</taxon>
        <taxon>Dikarya</taxon>
        <taxon>Ascomycota</taxon>
        <taxon>Pezizomycotina</taxon>
        <taxon>Sordariomycetes</taxon>
        <taxon>Sordariomycetidae</taxon>
        <taxon>Sordariales</taxon>
        <taxon>Sordariaceae</taxon>
        <taxon>Pseudoneurospora</taxon>
    </lineage>
</organism>
<evidence type="ECO:0000256" key="1">
    <source>
        <dbReference type="SAM" id="Coils"/>
    </source>
</evidence>
<accession>A0AAN6P0B2</accession>
<feature type="compositionally biased region" description="Low complexity" evidence="2">
    <location>
        <begin position="1438"/>
        <end position="1457"/>
    </location>
</feature>
<dbReference type="PANTHER" id="PTHR19327:SF0">
    <property type="entry name" value="GOLGIN SUBFAMILY A MEMBER 4"/>
    <property type="match status" value="1"/>
</dbReference>
<feature type="compositionally biased region" description="Basic residues" evidence="2">
    <location>
        <begin position="354"/>
        <end position="371"/>
    </location>
</feature>
<comment type="caution">
    <text evidence="3">The sequence shown here is derived from an EMBL/GenBank/DDBJ whole genome shotgun (WGS) entry which is preliminary data.</text>
</comment>